<dbReference type="Pfam" id="PF13517">
    <property type="entry name" value="FG-GAP_3"/>
    <property type="match status" value="1"/>
</dbReference>
<sequence length="482" mass="53777">MFFKNKKNKIPFSDASHVLENNYPSQSFGVVIFDIDGDNENEILIANAFGDNIIYKYDDNKQKFFDIAPENFKEPNKATLSLCVGDFLGNGSPAVYMMHADTLGGIKTQYDSVFVRELNEKHELSFKDYLGTHSSMSNPYSGRSIAAVDAHGKGKHDFYVVNYDAPSLFYTYDLHDKSIKEISKELGIRQYAGGRSILAQYIVSDNALDIFIGNEEDPNALFKKSDTGVYEEVAFNYNLSDIENDARGIAIADFDGNGLADIVIGTWEGLNSVFMQKSIGIFENYSPGFFSEPRRIRSVIVADFDNDGHEEIFINTIGQRNRMFRYLGNNEWEEIDIGALACRDLQGTGASVGDLTGNGFLDIFISVGERNSQKNKLFLGVANNNAWLRIQPLTQNGFPALGAKVRLYSKAHRNQTKYICSGSGYLCQMEPVAHFGFGPIDPKILSVEITWPGNGKDLPITRKLLGKDINLNTFIQVPHPNS</sequence>
<dbReference type="Pfam" id="PF07593">
    <property type="entry name" value="UnbV_ASPIC"/>
    <property type="match status" value="1"/>
</dbReference>
<dbReference type="Proteomes" id="UP000291236">
    <property type="component" value="Chromosome"/>
</dbReference>
<gene>
    <name evidence="3" type="ORF">JCM31447_05480</name>
</gene>
<dbReference type="InterPro" id="IPR027039">
    <property type="entry name" value="Crtac1"/>
</dbReference>
<evidence type="ECO:0000313" key="4">
    <source>
        <dbReference type="Proteomes" id="UP000291236"/>
    </source>
</evidence>
<protein>
    <submittedName>
        <fullName evidence="3">CRTAC1 family protein</fullName>
    </submittedName>
</protein>
<dbReference type="AlphaFoldDB" id="A0A4P2VKC4"/>
<dbReference type="PANTHER" id="PTHR16026:SF0">
    <property type="entry name" value="CARTILAGE ACIDIC PROTEIN 1"/>
    <property type="match status" value="1"/>
</dbReference>
<reference evidence="3 4" key="1">
    <citation type="submission" date="2018-12" db="EMBL/GenBank/DDBJ databases">
        <title>Rubrispira sanarue gen. nov., sp., nov., a member of the order Silvanigrellales, isolated from a brackish lake in Hamamatsu Japan.</title>
        <authorList>
            <person name="Maejima Y."/>
            <person name="Iino T."/>
            <person name="Muraguchi Y."/>
            <person name="Fukuda K."/>
            <person name="Nojiri H."/>
            <person name="Ohkuma M."/>
            <person name="Moriuchi R."/>
            <person name="Dohra H."/>
            <person name="Kimbara K."/>
            <person name="Shintani M."/>
        </authorList>
    </citation>
    <scope>NUCLEOTIDE SEQUENCE [LARGE SCALE GENOMIC DNA]</scope>
    <source>
        <strain evidence="3 4">RF1110005</strain>
    </source>
</reference>
<evidence type="ECO:0000313" key="3">
    <source>
        <dbReference type="EMBL" id="BBH52110.1"/>
    </source>
</evidence>
<dbReference type="RefSeq" id="WP_130606271.1">
    <property type="nucleotide sequence ID" value="NZ_AP019368.1"/>
</dbReference>
<dbReference type="InterPro" id="IPR028994">
    <property type="entry name" value="Integrin_alpha_N"/>
</dbReference>
<evidence type="ECO:0000256" key="1">
    <source>
        <dbReference type="ARBA" id="ARBA00022729"/>
    </source>
</evidence>
<dbReference type="OrthoDB" id="5297030at2"/>
<dbReference type="InterPro" id="IPR011519">
    <property type="entry name" value="UnbV_ASPIC"/>
</dbReference>
<dbReference type="KEGG" id="sbf:JCM31447_05480"/>
<dbReference type="PANTHER" id="PTHR16026">
    <property type="entry name" value="CARTILAGE ACIDIC PROTEIN 1"/>
    <property type="match status" value="1"/>
</dbReference>
<feature type="domain" description="ASPIC/UnbV" evidence="2">
    <location>
        <begin position="400"/>
        <end position="454"/>
    </location>
</feature>
<keyword evidence="4" id="KW-1185">Reference proteome</keyword>
<dbReference type="Gene3D" id="2.130.10.130">
    <property type="entry name" value="Integrin alpha, N-terminal"/>
    <property type="match status" value="1"/>
</dbReference>
<dbReference type="SUPFAM" id="SSF69318">
    <property type="entry name" value="Integrin alpha N-terminal domain"/>
    <property type="match status" value="1"/>
</dbReference>
<dbReference type="InterPro" id="IPR013517">
    <property type="entry name" value="FG-GAP"/>
</dbReference>
<accession>A0A4P2VKC4</accession>
<name>A0A4P2VKC4_FLUSA</name>
<dbReference type="EMBL" id="AP019368">
    <property type="protein sequence ID" value="BBH52110.1"/>
    <property type="molecule type" value="Genomic_DNA"/>
</dbReference>
<keyword evidence="1" id="KW-0732">Signal</keyword>
<organism evidence="3 4">
    <name type="scientific">Fluviispira sanaruensis</name>
    <dbReference type="NCBI Taxonomy" id="2493639"/>
    <lineage>
        <taxon>Bacteria</taxon>
        <taxon>Pseudomonadati</taxon>
        <taxon>Bdellovibrionota</taxon>
        <taxon>Oligoflexia</taxon>
        <taxon>Silvanigrellales</taxon>
        <taxon>Silvanigrellaceae</taxon>
        <taxon>Fluviispira</taxon>
    </lineage>
</organism>
<proteinExistence type="predicted"/>
<evidence type="ECO:0000259" key="2">
    <source>
        <dbReference type="Pfam" id="PF07593"/>
    </source>
</evidence>